<dbReference type="AlphaFoldDB" id="A0AAD5T3Q5"/>
<feature type="compositionally biased region" description="Polar residues" evidence="1">
    <location>
        <begin position="193"/>
        <end position="204"/>
    </location>
</feature>
<sequence>MQESNGFDEMRGDSNLNSFAALKMLDYGNNTVGTEYAQTSTDITNDEINLDDYDRTQDIYENEKEFPKLAQSVLFESINNTSEKSPKSSPDFIENTQDAGIDFGFSSLSPPPPSQECSMHAKTISHLQDASEKNKTPLLSSKFSTIHKKRIATPNTPIPAISKQSQAKRTSNAPQTKDAKSSAGKKLDESLHSKTAATTIPTNSRARKAADSIASVDQEPIAAIDGGKLKRTSKLSNSEKLPVQTLVKTRAAKKAAEALLAAVRTSQRDEIIEYDNVETVAGVNEKLSAAVVVSVPQPEEQHDKISEIKKTMPGLATTTPKPKKRGRLAAKNAIEVEKSAISLVKTKTAVKLSEDLASVNLSRIIIATTEDEKTHAVSKENVLSAEKKKRNTLDFAATTGLNTRETFDSKTVDSPHQAMITPSRVNHAKAAPLHFAERRQSLMSATAVDSIFTTAPNVCYSRKAKKVFHEDAMKEIEVECNGKEGDVEVGDKTEDTGGDNMFVEENSILLGKPSGSREFAPELSTSVPQISKAKEIAVAVVATTTSAAKNKAKTTLTSNESDSMKSPTANRRKSTVDKRSSALPWLSKSKKLKDSNLMDKKKPNIVVDDEIPIGGEASTSRNFSKQLHSINSVVLQIRKEESANEVEDNADDNDEEILENMSHYTIEQSFYSRSLEKDGSGRQAKTGNYAKETFTQEIVST</sequence>
<gene>
    <name evidence="2" type="ORF">HK100_011452</name>
</gene>
<accession>A0AAD5T3Q5</accession>
<keyword evidence="3" id="KW-1185">Reference proteome</keyword>
<feature type="non-terminal residue" evidence="2">
    <location>
        <position position="1"/>
    </location>
</feature>
<protein>
    <submittedName>
        <fullName evidence="2">Uncharacterized protein</fullName>
    </submittedName>
</protein>
<comment type="caution">
    <text evidence="2">The sequence shown here is derived from an EMBL/GenBank/DDBJ whole genome shotgun (WGS) entry which is preliminary data.</text>
</comment>
<reference evidence="2" key="1">
    <citation type="submission" date="2020-05" db="EMBL/GenBank/DDBJ databases">
        <title>Phylogenomic resolution of chytrid fungi.</title>
        <authorList>
            <person name="Stajich J.E."/>
            <person name="Amses K."/>
            <person name="Simmons R."/>
            <person name="Seto K."/>
            <person name="Myers J."/>
            <person name="Bonds A."/>
            <person name="Quandt C.A."/>
            <person name="Barry K."/>
            <person name="Liu P."/>
            <person name="Grigoriev I."/>
            <person name="Longcore J.E."/>
            <person name="James T.Y."/>
        </authorList>
    </citation>
    <scope>NUCLEOTIDE SEQUENCE</scope>
    <source>
        <strain evidence="2">JEL0513</strain>
    </source>
</reference>
<organism evidence="2 3">
    <name type="scientific">Physocladia obscura</name>
    <dbReference type="NCBI Taxonomy" id="109957"/>
    <lineage>
        <taxon>Eukaryota</taxon>
        <taxon>Fungi</taxon>
        <taxon>Fungi incertae sedis</taxon>
        <taxon>Chytridiomycota</taxon>
        <taxon>Chytridiomycota incertae sedis</taxon>
        <taxon>Chytridiomycetes</taxon>
        <taxon>Chytridiales</taxon>
        <taxon>Chytriomycetaceae</taxon>
        <taxon>Physocladia</taxon>
    </lineage>
</organism>
<feature type="region of interest" description="Disordered" evidence="1">
    <location>
        <begin position="550"/>
        <end position="582"/>
    </location>
</feature>
<feature type="compositionally biased region" description="Polar residues" evidence="1">
    <location>
        <begin position="556"/>
        <end position="569"/>
    </location>
</feature>
<evidence type="ECO:0000313" key="3">
    <source>
        <dbReference type="Proteomes" id="UP001211907"/>
    </source>
</evidence>
<feature type="compositionally biased region" description="Polar residues" evidence="1">
    <location>
        <begin position="162"/>
        <end position="175"/>
    </location>
</feature>
<evidence type="ECO:0000313" key="2">
    <source>
        <dbReference type="EMBL" id="KAJ3123865.1"/>
    </source>
</evidence>
<name>A0AAD5T3Q5_9FUNG</name>
<dbReference type="Proteomes" id="UP001211907">
    <property type="component" value="Unassembled WGS sequence"/>
</dbReference>
<dbReference type="EMBL" id="JADGJH010000709">
    <property type="protein sequence ID" value="KAJ3123865.1"/>
    <property type="molecule type" value="Genomic_DNA"/>
</dbReference>
<feature type="region of interest" description="Disordered" evidence="1">
    <location>
        <begin position="672"/>
        <end position="701"/>
    </location>
</feature>
<evidence type="ECO:0000256" key="1">
    <source>
        <dbReference type="SAM" id="MobiDB-lite"/>
    </source>
</evidence>
<feature type="compositionally biased region" description="Basic and acidic residues" evidence="1">
    <location>
        <begin position="177"/>
        <end position="192"/>
    </location>
</feature>
<proteinExistence type="predicted"/>
<feature type="region of interest" description="Disordered" evidence="1">
    <location>
        <begin position="125"/>
        <end position="214"/>
    </location>
</feature>